<dbReference type="Pfam" id="PF00300">
    <property type="entry name" value="His_Phos_1"/>
    <property type="match status" value="1"/>
</dbReference>
<dbReference type="GO" id="GO:0016791">
    <property type="term" value="F:phosphatase activity"/>
    <property type="evidence" value="ECO:0007669"/>
    <property type="project" value="TreeGrafter"/>
</dbReference>
<dbReference type="EMBL" id="CP051428">
    <property type="protein sequence ID" value="QJC50910.1"/>
    <property type="molecule type" value="Genomic_DNA"/>
</dbReference>
<dbReference type="PANTHER" id="PTHR48100:SF59">
    <property type="entry name" value="ADENOSYLCOBALAMIN_ALPHA-RIBAZOLE PHOSPHATASE"/>
    <property type="match status" value="1"/>
</dbReference>
<gene>
    <name evidence="1" type="ORF">HGI30_04605</name>
</gene>
<protein>
    <submittedName>
        <fullName evidence="1">Histidine phosphatase family protein</fullName>
    </submittedName>
</protein>
<dbReference type="InterPro" id="IPR029033">
    <property type="entry name" value="His_PPase_superfam"/>
</dbReference>
<dbReference type="InterPro" id="IPR050275">
    <property type="entry name" value="PGM_Phosphatase"/>
</dbReference>
<dbReference type="Gene3D" id="3.40.50.1240">
    <property type="entry name" value="Phosphoglycerate mutase-like"/>
    <property type="match status" value="1"/>
</dbReference>
<organism evidence="1 2">
    <name type="scientific">Paenibacillus albicereus</name>
    <dbReference type="NCBI Taxonomy" id="2726185"/>
    <lineage>
        <taxon>Bacteria</taxon>
        <taxon>Bacillati</taxon>
        <taxon>Bacillota</taxon>
        <taxon>Bacilli</taxon>
        <taxon>Bacillales</taxon>
        <taxon>Paenibacillaceae</taxon>
        <taxon>Paenibacillus</taxon>
    </lineage>
</organism>
<dbReference type="Proteomes" id="UP000502136">
    <property type="component" value="Chromosome"/>
</dbReference>
<reference evidence="1 2" key="1">
    <citation type="submission" date="2020-04" db="EMBL/GenBank/DDBJ databases">
        <title>Novel Paenibacillus strain UniB2 isolated from commercial digestive syrup.</title>
        <authorList>
            <person name="Thorat V."/>
            <person name="Kirdat K."/>
            <person name="Tiwarekar B."/>
            <person name="Yadav A."/>
        </authorList>
    </citation>
    <scope>NUCLEOTIDE SEQUENCE [LARGE SCALE GENOMIC DNA]</scope>
    <source>
        <strain evidence="1 2">UniB2</strain>
    </source>
</reference>
<dbReference type="PANTHER" id="PTHR48100">
    <property type="entry name" value="BROAD-SPECIFICITY PHOSPHATASE YOR283W-RELATED"/>
    <property type="match status" value="1"/>
</dbReference>
<dbReference type="CDD" id="cd07067">
    <property type="entry name" value="HP_PGM_like"/>
    <property type="match status" value="1"/>
</dbReference>
<proteinExistence type="predicted"/>
<dbReference type="RefSeq" id="WP_168906565.1">
    <property type="nucleotide sequence ID" value="NZ_CP051428.1"/>
</dbReference>
<evidence type="ECO:0000313" key="2">
    <source>
        <dbReference type="Proteomes" id="UP000502136"/>
    </source>
</evidence>
<accession>A0A6H2GU23</accession>
<dbReference type="GO" id="GO:0005737">
    <property type="term" value="C:cytoplasm"/>
    <property type="evidence" value="ECO:0007669"/>
    <property type="project" value="TreeGrafter"/>
</dbReference>
<name>A0A6H2GU23_9BACL</name>
<dbReference type="KEGG" id="palr:HGI30_04605"/>
<evidence type="ECO:0000313" key="1">
    <source>
        <dbReference type="EMBL" id="QJC50910.1"/>
    </source>
</evidence>
<keyword evidence="2" id="KW-1185">Reference proteome</keyword>
<dbReference type="AlphaFoldDB" id="A0A6H2GU23"/>
<sequence length="193" mass="22024">MNTIIYMVRHAESPYAGNERTRGLTPIGKLSAETITNLLRDEGVDVILSSPYARAVLTLEGLAKELGLEIKTNEDLRERHFSDDVIPDEHFMPFLKKSFEDPSYSLPGGESSAACQHRSVTVLKSILDECKGQKIAIGTHGNVMTRMMNYFDPRYEFDFMNETTKPDVYKLQFEDLELQAVTRLWTEQKDREA</sequence>
<dbReference type="SUPFAM" id="SSF53254">
    <property type="entry name" value="Phosphoglycerate mutase-like"/>
    <property type="match status" value="1"/>
</dbReference>
<dbReference type="InterPro" id="IPR013078">
    <property type="entry name" value="His_Pase_superF_clade-1"/>
</dbReference>